<dbReference type="EMBL" id="JANIEX010000007">
    <property type="protein sequence ID" value="KAJ3576663.1"/>
    <property type="molecule type" value="Genomic_DNA"/>
</dbReference>
<reference evidence="2" key="1">
    <citation type="submission" date="2022-07" db="EMBL/GenBank/DDBJ databases">
        <title>Genome Sequence of Leucocoprinus birnbaumii.</title>
        <authorList>
            <person name="Buettner E."/>
        </authorList>
    </citation>
    <scope>NUCLEOTIDE SEQUENCE</scope>
    <source>
        <strain evidence="2">VT141</strain>
    </source>
</reference>
<protein>
    <submittedName>
        <fullName evidence="2">Uncharacterized protein</fullName>
    </submittedName>
</protein>
<sequence>MPLGTAALSLRAQYVQPQQVPPPPTIRHAQWSSNISNSTNINGRSAPPPPSSSHSIQQPTTTDNSPTHSTDTSRPETETEDDENIEHGREADNDVDMDDSNLSTQLSSVSTATGAAPQNAAQVPQAPSGSVTLRTRQTMARHAAAAAAAIGIVSNDNTPHTTPAHHIIINEDLGDLGFNRNAGVRMGAIGGVGVEDRIVSLDQQANEDFAMVHLQEHLALSIQPQGLLWLYHLSLNTQPAFIPPPSRLIVPSSSVILGARGRSSTAPEPAIEPLISLAGPSNSGLNAHAGPSNLTMADISPTGTATGQPTLRADHRPSAVQVVSSTATNASFTTSTGIPIINTITNLVPSLIPGL</sequence>
<feature type="compositionally biased region" description="Low complexity" evidence="1">
    <location>
        <begin position="115"/>
        <end position="127"/>
    </location>
</feature>
<organism evidence="2 3">
    <name type="scientific">Leucocoprinus birnbaumii</name>
    <dbReference type="NCBI Taxonomy" id="56174"/>
    <lineage>
        <taxon>Eukaryota</taxon>
        <taxon>Fungi</taxon>
        <taxon>Dikarya</taxon>
        <taxon>Basidiomycota</taxon>
        <taxon>Agaricomycotina</taxon>
        <taxon>Agaricomycetes</taxon>
        <taxon>Agaricomycetidae</taxon>
        <taxon>Agaricales</taxon>
        <taxon>Agaricineae</taxon>
        <taxon>Agaricaceae</taxon>
        <taxon>Leucocoprinus</taxon>
    </lineage>
</organism>
<proteinExistence type="predicted"/>
<dbReference type="AlphaFoldDB" id="A0AAD5W3Z5"/>
<accession>A0AAD5W3Z5</accession>
<evidence type="ECO:0000256" key="1">
    <source>
        <dbReference type="SAM" id="MobiDB-lite"/>
    </source>
</evidence>
<feature type="compositionally biased region" description="Polar residues" evidence="1">
    <location>
        <begin position="100"/>
        <end position="113"/>
    </location>
</feature>
<gene>
    <name evidence="2" type="ORF">NP233_g281</name>
</gene>
<keyword evidence="3" id="KW-1185">Reference proteome</keyword>
<dbReference type="Proteomes" id="UP001213000">
    <property type="component" value="Unassembled WGS sequence"/>
</dbReference>
<feature type="region of interest" description="Disordered" evidence="1">
    <location>
        <begin position="14"/>
        <end position="132"/>
    </location>
</feature>
<feature type="compositionally biased region" description="Polar residues" evidence="1">
    <location>
        <begin position="60"/>
        <end position="70"/>
    </location>
</feature>
<comment type="caution">
    <text evidence="2">The sequence shown here is derived from an EMBL/GenBank/DDBJ whole genome shotgun (WGS) entry which is preliminary data.</text>
</comment>
<name>A0AAD5W3Z5_9AGAR</name>
<evidence type="ECO:0000313" key="3">
    <source>
        <dbReference type="Proteomes" id="UP001213000"/>
    </source>
</evidence>
<evidence type="ECO:0000313" key="2">
    <source>
        <dbReference type="EMBL" id="KAJ3576663.1"/>
    </source>
</evidence>
<feature type="compositionally biased region" description="Low complexity" evidence="1">
    <location>
        <begin position="32"/>
        <end position="42"/>
    </location>
</feature>